<dbReference type="Proteomes" id="UP000323707">
    <property type="component" value="Unassembled WGS sequence"/>
</dbReference>
<organism evidence="2 3">
    <name type="scientific">Helicobacter canis</name>
    <dbReference type="NCBI Taxonomy" id="29419"/>
    <lineage>
        <taxon>Bacteria</taxon>
        <taxon>Pseudomonadati</taxon>
        <taxon>Campylobacterota</taxon>
        <taxon>Epsilonproteobacteria</taxon>
        <taxon>Campylobacterales</taxon>
        <taxon>Helicobacteraceae</taxon>
        <taxon>Helicobacter</taxon>
    </lineage>
</organism>
<dbReference type="RefSeq" id="WP_023930858.1">
    <property type="nucleotide sequence ID" value="NZ_JAERIX010000003.1"/>
</dbReference>
<dbReference type="Pfam" id="PF19610">
    <property type="entry name" value="DUF6115"/>
    <property type="match status" value="1"/>
</dbReference>
<proteinExistence type="predicted"/>
<gene>
    <name evidence="2" type="ORF">F4V45_09000</name>
</gene>
<dbReference type="AlphaFoldDB" id="A0A5M9QJX3"/>
<evidence type="ECO:0000256" key="1">
    <source>
        <dbReference type="SAM" id="Phobius"/>
    </source>
</evidence>
<protein>
    <submittedName>
        <fullName evidence="2">Helix-turn-helix domain-containing protein</fullName>
    </submittedName>
</protein>
<dbReference type="EMBL" id="VXKE01000023">
    <property type="protein sequence ID" value="KAA8707255.1"/>
    <property type="molecule type" value="Genomic_DNA"/>
</dbReference>
<evidence type="ECO:0000313" key="3">
    <source>
        <dbReference type="Proteomes" id="UP000323707"/>
    </source>
</evidence>
<accession>A0A5M9QJX3</accession>
<sequence>MMIDQDLFLVCIGGVGFVLVCVLAYMIIKDKDTSKRISRLENAIETIVKEMYKVQKSQQKLEASLASQEFLSTENGESKFNATNDKLIALNKKLIELDKDIDLLRNHYDEKIMSLENRVREYGSFSSSGGDIDEKKIIDMFQNGFSVDSIAKELRIGRGEVEFTLKLANIK</sequence>
<comment type="caution">
    <text evidence="2">The sequence shown here is derived from an EMBL/GenBank/DDBJ whole genome shotgun (WGS) entry which is preliminary data.</text>
</comment>
<feature type="transmembrane region" description="Helical" evidence="1">
    <location>
        <begin position="6"/>
        <end position="28"/>
    </location>
</feature>
<keyword evidence="1" id="KW-0812">Transmembrane</keyword>
<keyword evidence="1" id="KW-0472">Membrane</keyword>
<reference evidence="2 3" key="1">
    <citation type="submission" date="2019-09" db="EMBL/GenBank/DDBJ databases">
        <title>Draft genome sequence of various Type strains from the CCUG.</title>
        <authorList>
            <person name="Pineiro-Iglesias B."/>
            <person name="Tunovic T."/>
            <person name="Unosson C."/>
            <person name="Inganas E."/>
            <person name="Ohlen M."/>
            <person name="Cardew S."/>
            <person name="Jensie-Markopoulos S."/>
            <person name="Salva-Serra F."/>
            <person name="Jaen-Luchoro D."/>
            <person name="Karlsson R."/>
            <person name="Svensson-Stadler L."/>
            <person name="Chun J."/>
            <person name="Moore E."/>
        </authorList>
    </citation>
    <scope>NUCLEOTIDE SEQUENCE [LARGE SCALE GENOMIC DNA]</scope>
    <source>
        <strain evidence="2 3">CCUG 32756T</strain>
    </source>
</reference>
<evidence type="ECO:0000313" key="2">
    <source>
        <dbReference type="EMBL" id="KAA8707255.1"/>
    </source>
</evidence>
<name>A0A5M9QJX3_9HELI</name>
<dbReference type="InterPro" id="IPR046118">
    <property type="entry name" value="DUF6115"/>
</dbReference>
<keyword evidence="1" id="KW-1133">Transmembrane helix</keyword>